<dbReference type="Pfam" id="PF00685">
    <property type="entry name" value="Sulfotransfer_1"/>
    <property type="match status" value="1"/>
</dbReference>
<evidence type="ECO:0000256" key="2">
    <source>
        <dbReference type="ARBA" id="ARBA00022679"/>
    </source>
</evidence>
<comment type="caution">
    <text evidence="4">The sequence shown here is derived from an EMBL/GenBank/DDBJ whole genome shotgun (WGS) entry which is preliminary data.</text>
</comment>
<organism evidence="4 5">
    <name type="scientific">Gryllus longicercus</name>
    <dbReference type="NCBI Taxonomy" id="2509291"/>
    <lineage>
        <taxon>Eukaryota</taxon>
        <taxon>Metazoa</taxon>
        <taxon>Ecdysozoa</taxon>
        <taxon>Arthropoda</taxon>
        <taxon>Hexapoda</taxon>
        <taxon>Insecta</taxon>
        <taxon>Pterygota</taxon>
        <taxon>Neoptera</taxon>
        <taxon>Polyneoptera</taxon>
        <taxon>Orthoptera</taxon>
        <taxon>Ensifera</taxon>
        <taxon>Gryllidea</taxon>
        <taxon>Grylloidea</taxon>
        <taxon>Gryllidae</taxon>
        <taxon>Gryllinae</taxon>
        <taxon>Gryllus</taxon>
    </lineage>
</organism>
<accession>A0AAN9VST3</accession>
<evidence type="ECO:0000313" key="4">
    <source>
        <dbReference type="EMBL" id="KAK7862638.1"/>
    </source>
</evidence>
<evidence type="ECO:0000259" key="3">
    <source>
        <dbReference type="Pfam" id="PF00685"/>
    </source>
</evidence>
<dbReference type="InterPro" id="IPR027417">
    <property type="entry name" value="P-loop_NTPase"/>
</dbReference>
<dbReference type="SUPFAM" id="SSF52540">
    <property type="entry name" value="P-loop containing nucleoside triphosphate hydrolases"/>
    <property type="match status" value="1"/>
</dbReference>
<name>A0AAN9VST3_9ORTH</name>
<evidence type="ECO:0000256" key="1">
    <source>
        <dbReference type="ARBA" id="ARBA00005771"/>
    </source>
</evidence>
<dbReference type="Proteomes" id="UP001378592">
    <property type="component" value="Unassembled WGS sequence"/>
</dbReference>
<gene>
    <name evidence="4" type="ORF">R5R35_001613</name>
</gene>
<sequence length="323" mass="37341">MAQYMEELTEPTALKIKADCHGATYPVGGFRVQPSGCVVTSLFPEHADRIRDFEVRPSDIWIVSYPKCGTTWTQEMAWLIASGADFKGAKERALNERVPFLEIMTIGSLPDDVITEFFRIIHEDNSEMSRVFKTHLPRDLLPRQLWTKKPKIIYVSRDPKDAALSYYHHHRLWNGYVGTLDDFLEAFLDDTLLYSPFWEHILEFWKLRHESNVLFNTFEEMKKDLPGVIRRTANFLEQPLSEEQVTALATHLSFASMRDNPAVNNERFASQERNNRQDPNLKFIRKGEAGGWKSSMPPHYVARFDEWTADKLRGSDFPGAPAE</sequence>
<proteinExistence type="inferred from homology"/>
<dbReference type="InterPro" id="IPR000863">
    <property type="entry name" value="Sulfotransferase_dom"/>
</dbReference>
<protein>
    <recommendedName>
        <fullName evidence="3">Sulfotransferase domain-containing protein</fullName>
    </recommendedName>
</protein>
<feature type="domain" description="Sulfotransferase" evidence="3">
    <location>
        <begin position="57"/>
        <end position="315"/>
    </location>
</feature>
<dbReference type="EMBL" id="JAZDUA010000267">
    <property type="protein sequence ID" value="KAK7862638.1"/>
    <property type="molecule type" value="Genomic_DNA"/>
</dbReference>
<dbReference type="GO" id="GO:0008146">
    <property type="term" value="F:sulfotransferase activity"/>
    <property type="evidence" value="ECO:0007669"/>
    <property type="project" value="InterPro"/>
</dbReference>
<dbReference type="Gene3D" id="3.40.50.300">
    <property type="entry name" value="P-loop containing nucleotide triphosphate hydrolases"/>
    <property type="match status" value="1"/>
</dbReference>
<comment type="similarity">
    <text evidence="1">Belongs to the sulfotransferase 1 family.</text>
</comment>
<evidence type="ECO:0000313" key="5">
    <source>
        <dbReference type="Proteomes" id="UP001378592"/>
    </source>
</evidence>
<dbReference type="PANTHER" id="PTHR11783">
    <property type="entry name" value="SULFOTRANSFERASE SULT"/>
    <property type="match status" value="1"/>
</dbReference>
<keyword evidence="2" id="KW-0808">Transferase</keyword>
<keyword evidence="5" id="KW-1185">Reference proteome</keyword>
<reference evidence="4 5" key="1">
    <citation type="submission" date="2024-03" db="EMBL/GenBank/DDBJ databases">
        <title>The genome assembly and annotation of the cricket Gryllus longicercus Weissman &amp; Gray.</title>
        <authorList>
            <person name="Szrajer S."/>
            <person name="Gray D."/>
            <person name="Ylla G."/>
        </authorList>
    </citation>
    <scope>NUCLEOTIDE SEQUENCE [LARGE SCALE GENOMIC DNA]</scope>
    <source>
        <strain evidence="4">DAG 2021-001</strain>
        <tissue evidence="4">Whole body minus gut</tissue>
    </source>
</reference>
<dbReference type="AlphaFoldDB" id="A0AAN9VST3"/>